<accession>A0A0F9H7P4</accession>
<dbReference type="GO" id="GO:0003824">
    <property type="term" value="F:catalytic activity"/>
    <property type="evidence" value="ECO:0007669"/>
    <property type="project" value="InterPro"/>
</dbReference>
<organism evidence="1">
    <name type="scientific">marine sediment metagenome</name>
    <dbReference type="NCBI Taxonomy" id="412755"/>
    <lineage>
        <taxon>unclassified sequences</taxon>
        <taxon>metagenomes</taxon>
        <taxon>ecological metagenomes</taxon>
    </lineage>
</organism>
<comment type="caution">
    <text evidence="1">The sequence shown here is derived from an EMBL/GenBank/DDBJ whole genome shotgun (WGS) entry which is preliminary data.</text>
</comment>
<gene>
    <name evidence="1" type="ORF">LCGC14_2032690</name>
</gene>
<dbReference type="Gene3D" id="1.10.340.30">
    <property type="entry name" value="Hypothetical protein, domain 2"/>
    <property type="match status" value="1"/>
</dbReference>
<dbReference type="SUPFAM" id="SSF48150">
    <property type="entry name" value="DNA-glycosylase"/>
    <property type="match status" value="1"/>
</dbReference>
<feature type="non-terminal residue" evidence="1">
    <location>
        <position position="55"/>
    </location>
</feature>
<proteinExistence type="predicted"/>
<name>A0A0F9H7P4_9ZZZZ</name>
<dbReference type="Gene3D" id="1.10.1670.10">
    <property type="entry name" value="Helix-hairpin-Helix base-excision DNA repair enzymes (C-terminal)"/>
    <property type="match status" value="1"/>
</dbReference>
<dbReference type="AlphaFoldDB" id="A0A0F9H7P4"/>
<evidence type="ECO:0000313" key="1">
    <source>
        <dbReference type="EMBL" id="KKL77660.1"/>
    </source>
</evidence>
<reference evidence="1" key="1">
    <citation type="journal article" date="2015" name="Nature">
        <title>Complex archaea that bridge the gap between prokaryotes and eukaryotes.</title>
        <authorList>
            <person name="Spang A."/>
            <person name="Saw J.H."/>
            <person name="Jorgensen S.L."/>
            <person name="Zaremba-Niedzwiedzka K."/>
            <person name="Martijn J."/>
            <person name="Lind A.E."/>
            <person name="van Eijk R."/>
            <person name="Schleper C."/>
            <person name="Guy L."/>
            <person name="Ettema T.J."/>
        </authorList>
    </citation>
    <scope>NUCLEOTIDE SEQUENCE</scope>
</reference>
<dbReference type="EMBL" id="LAZR01023687">
    <property type="protein sequence ID" value="KKL77660.1"/>
    <property type="molecule type" value="Genomic_DNA"/>
</dbReference>
<sequence>MRPAQVRSKLARILPRLRKHYGPRKWRPGAPAVEQLVGTILSQNTTGANVAKGMR</sequence>
<dbReference type="InterPro" id="IPR023170">
    <property type="entry name" value="HhH_base_excis_C"/>
</dbReference>
<dbReference type="GO" id="GO:0006281">
    <property type="term" value="P:DNA repair"/>
    <property type="evidence" value="ECO:0007669"/>
    <property type="project" value="InterPro"/>
</dbReference>
<evidence type="ECO:0008006" key="2">
    <source>
        <dbReference type="Google" id="ProtNLM"/>
    </source>
</evidence>
<protein>
    <recommendedName>
        <fullName evidence="2">HhH-GPD domain-containing protein</fullName>
    </recommendedName>
</protein>
<dbReference type="InterPro" id="IPR011257">
    <property type="entry name" value="DNA_glycosylase"/>
</dbReference>